<dbReference type="GO" id="GO:0003677">
    <property type="term" value="F:DNA binding"/>
    <property type="evidence" value="ECO:0007669"/>
    <property type="project" value="UniProtKB-KW"/>
</dbReference>
<feature type="region of interest" description="Disordered" evidence="6">
    <location>
        <begin position="660"/>
        <end position="718"/>
    </location>
</feature>
<keyword evidence="5" id="KW-0539">Nucleus</keyword>
<protein>
    <recommendedName>
        <fullName evidence="12">B-block binding subunit of TFIIIC domain-containing protein</fullName>
    </recommendedName>
</protein>
<proteinExistence type="predicted"/>
<evidence type="ECO:0000256" key="5">
    <source>
        <dbReference type="ARBA" id="ARBA00023242"/>
    </source>
</evidence>
<accession>A0AAU9XJM4</accession>
<feature type="compositionally biased region" description="Low complexity" evidence="6">
    <location>
        <begin position="1548"/>
        <end position="1561"/>
    </location>
</feature>
<dbReference type="PANTHER" id="PTHR15180:SF1">
    <property type="entry name" value="GENERAL TRANSCRIPTION FACTOR 3C POLYPEPTIDE 1"/>
    <property type="match status" value="1"/>
</dbReference>
<dbReference type="InterPro" id="IPR036388">
    <property type="entry name" value="WH-like_DNA-bd_sf"/>
</dbReference>
<evidence type="ECO:0000256" key="1">
    <source>
        <dbReference type="ARBA" id="ARBA00004123"/>
    </source>
</evidence>
<evidence type="ECO:0000259" key="8">
    <source>
        <dbReference type="Pfam" id="PF23704"/>
    </source>
</evidence>
<sequence length="2059" mass="232251">MDAILDCVDEIALDGLDGCPIQELWKHLEKRRPSFPLPLDENTKQFLWKGITKFHDVDFFALPEPFPHIFGNSHEEGSEDKDANPEQKSSLDQFPGPLRYSCEFKLISDQESGIRGSCPSYHVRKNISEEIRGSLNRDCLDLKTAYERWGDCLVMVASQEVREKAILGLDCDPNVPLSDIQYCLLEHVGQARYNGRMQKYISSNFFKVESRTTFHHLKILRKAHLVTMQNVVVSTTDPVKNVSNAITNVVRLKRFHVQEHHKYDVLASRLCKLLLDSPNQELPLIEIQEHFTELRKKGLRKVRQFLVQAGYAVEEKIGASPDGADGNDCSPPKKRKRKNEKSSAIPNVHTTKMRLLKPFILKTSNIQKPDGGENDEDDDDDENDDDDDDGDNDDEEQNVEGDDSLQSDDYESNIIAERPLITQVYKIIEQAGPHGLTLSQYRRACKLPFADVRAFVKNLKKKNLVHEVHQAVKKQTVAWFVAAPFMDRNVQAVKVKQIRDELKKMETKAADVSITEGIDLSKKMPKPRLSGVVERVTYRKLKRRAVILEYLEKMKVVEGSYPIQKAVITSEEEEGHQGRIDRKVLNRILDDLRAQGLIKQLTTVVQHGTLSQTVDLFLHSSISSNDSEVAVMLEQCRVRLRDQMFKDAEREEKARQIAEEKERKKLEKAASVEEEKQRKKIEKKEKDALKKAQQLHEKSDSKEDSTPTKPQFTHSTQKYGHLPRFPRLQLIHELLWQLVYGEVSSDTSDVDEPGASDTQEEALFESDDPAATENEDYEWIKHLKPMNKVCDEAGEPLQGWFRLADVMPVMPLNILCKTVDITEEVEGFDEYAFDPVKKYTLFCDLPQQLRIKLKETRRYHPAPLELLLCLCQMGLVTPAKPFPHSFNHIRMFLHKGTRLLDTTTSLKNYRTALPPAGKPFVSRRHMFSNTVAVKNFWTDLKCVCLNTPLGVVKVDEGAPDQSMSSMKNKRLFHFAQEEVDEDKVDLPPGDQLGAAGLDRCFFSHLKRNWTRVMTASTRKIPKASASAASDESVQNTDGAGNQGGKTFWSIGKPEMKQQAHKEKIKQQKKKRKRKTDDIQEGEKELASAKKIRTVNSAEKKPAGNAREKTKKKEEHSCKTGHLNAIDDEDRNILAKKVNERISFSHEEDSWLLLFRVALGMMKSETSRYNPFVCMRNILHKECASSFDKTAPNIQRRILKLMKSPQSQMTVKICSAECAHDESFKGLEDSNADFEEMFQEIVKRLRHKFSSSSLVCDGNVTLVSSVKELYDKYRVQVMASKQFQTFSPDDSVLLLGPSIRCVSDINKAAIRDQIQIAFTTPQESYDAYRVFQMFNSYSREELEDVFKEMQKKNLVNRKKSIENPGFQFTRALPFASMTFQLSSVYHRLFMHGFKLVTFYRDCARFWKQLVKGEQHKLNKEEDSDTRLEQKAASLTPGLIEFKQSRALGGHVACILSLLTTDKLSVDVSIPEEVLNCDSSGLSENVELQSSQATGGSGEPVSKDDASSERGKTRTSAKTRTPGSAGITEKNQPSTAQGAMPSKSSNTVESAPAVKQSASSSKAKSSEKISKGKRLKKREVFTLRISSSSTATSFTTPYDLTAVTDSSNYLTSYAEECEGQCTERQSSKVSTVPVASLSFSGTSRSSRTALMLARGGKDPYASMNQLSARAVNTHDFMTLNPCKNVLKLKGDSSANVAVDSAAENRPSTSATSSDEGISGYRTYPVTVSVEFSIDDYVKLSKEELGFTEIDLVMARIIYEAVEEKGEFGVTVKELQTKILEKHKHELTSSQYSLAKHVTYMCKAKLLYRVGLFEECLVTASFVKPWCVTVLKPKVSEQLQIEVPRHTEDVTTAGNSLSEADVSLKQQELTKEDQDTREETKTNQNNSETEKSNPAGHPETNSGAASIDDADHLENTGLCKGGTNETAEEGKKPEKGKKYRINNYDQYSVVCRPWITIDGDTSQRLLRMFREMVLMLILGNPGISQSQIAKHFFEALRPVALQDILESLVLDECVVKHSRKLPPKVSLFSTSKANESSELVTFYTPTVDCILKLATSKLTGYT</sequence>
<feature type="compositionally biased region" description="Acidic residues" evidence="6">
    <location>
        <begin position="372"/>
        <end position="411"/>
    </location>
</feature>
<feature type="compositionally biased region" description="Polar residues" evidence="6">
    <location>
        <begin position="707"/>
        <end position="718"/>
    </location>
</feature>
<feature type="compositionally biased region" description="Basic and acidic residues" evidence="6">
    <location>
        <begin position="1097"/>
        <end position="1117"/>
    </location>
</feature>
<dbReference type="EMBL" id="CALNXJ010000045">
    <property type="protein sequence ID" value="CAH3148827.1"/>
    <property type="molecule type" value="Genomic_DNA"/>
</dbReference>
<feature type="compositionally biased region" description="Basic and acidic residues" evidence="6">
    <location>
        <begin position="1053"/>
        <end position="1065"/>
    </location>
</feature>
<evidence type="ECO:0000259" key="9">
    <source>
        <dbReference type="Pfam" id="PF24101"/>
    </source>
</evidence>
<dbReference type="GO" id="GO:0000127">
    <property type="term" value="C:transcription factor TFIIIC complex"/>
    <property type="evidence" value="ECO:0007669"/>
    <property type="project" value="InterPro"/>
</dbReference>
<feature type="compositionally biased region" description="Basic and acidic residues" evidence="6">
    <location>
        <begin position="1499"/>
        <end position="1510"/>
    </location>
</feature>
<feature type="compositionally biased region" description="Basic and acidic residues" evidence="6">
    <location>
        <begin position="73"/>
        <end position="85"/>
    </location>
</feature>
<evidence type="ECO:0000259" key="7">
    <source>
        <dbReference type="Pfam" id="PF04182"/>
    </source>
</evidence>
<feature type="region of interest" description="Disordered" evidence="6">
    <location>
        <begin position="317"/>
        <end position="348"/>
    </location>
</feature>
<evidence type="ECO:0000313" key="10">
    <source>
        <dbReference type="EMBL" id="CAH3148827.1"/>
    </source>
</evidence>
<feature type="region of interest" description="Disordered" evidence="6">
    <location>
        <begin position="1847"/>
        <end position="1931"/>
    </location>
</feature>
<dbReference type="InterPro" id="IPR035625">
    <property type="entry name" value="Tfc3-like_eWH"/>
</dbReference>
<dbReference type="CDD" id="cd16169">
    <property type="entry name" value="Tau138_eWH"/>
    <property type="match status" value="1"/>
</dbReference>
<evidence type="ECO:0000256" key="6">
    <source>
        <dbReference type="SAM" id="MobiDB-lite"/>
    </source>
</evidence>
<dbReference type="Proteomes" id="UP001159428">
    <property type="component" value="Unassembled WGS sequence"/>
</dbReference>
<dbReference type="InterPro" id="IPR044210">
    <property type="entry name" value="Tfc3-like"/>
</dbReference>
<feature type="region of interest" description="Disordered" evidence="6">
    <location>
        <begin position="364"/>
        <end position="411"/>
    </location>
</feature>
<reference evidence="10 11" key="1">
    <citation type="submission" date="2022-05" db="EMBL/GenBank/DDBJ databases">
        <authorList>
            <consortium name="Genoscope - CEA"/>
            <person name="William W."/>
        </authorList>
    </citation>
    <scope>NUCLEOTIDE SEQUENCE [LARGE SCALE GENOMIC DNA]</scope>
</reference>
<dbReference type="GO" id="GO:0006384">
    <property type="term" value="P:transcription initiation at RNA polymerase III promoter"/>
    <property type="evidence" value="ECO:0007669"/>
    <property type="project" value="InterPro"/>
</dbReference>
<evidence type="ECO:0000256" key="4">
    <source>
        <dbReference type="ARBA" id="ARBA00023163"/>
    </source>
</evidence>
<feature type="compositionally biased region" description="Basic and acidic residues" evidence="6">
    <location>
        <begin position="1074"/>
        <end position="1087"/>
    </location>
</feature>
<keyword evidence="2" id="KW-0597">Phosphoprotein</keyword>
<organism evidence="10 11">
    <name type="scientific">Pocillopora meandrina</name>
    <dbReference type="NCBI Taxonomy" id="46732"/>
    <lineage>
        <taxon>Eukaryota</taxon>
        <taxon>Metazoa</taxon>
        <taxon>Cnidaria</taxon>
        <taxon>Anthozoa</taxon>
        <taxon>Hexacorallia</taxon>
        <taxon>Scleractinia</taxon>
        <taxon>Astrocoeniina</taxon>
        <taxon>Pocilloporidae</taxon>
        <taxon>Pocillopora</taxon>
    </lineage>
</organism>
<keyword evidence="3" id="KW-0238">DNA-binding</keyword>
<comment type="subcellular location">
    <subcellularLocation>
        <location evidence="1">Nucleus</location>
    </subcellularLocation>
</comment>
<feature type="compositionally biased region" description="Polar residues" evidence="6">
    <location>
        <begin position="1527"/>
        <end position="1547"/>
    </location>
</feature>
<evidence type="ECO:0000256" key="2">
    <source>
        <dbReference type="ARBA" id="ARBA00022553"/>
    </source>
</evidence>
<dbReference type="Pfam" id="PF04182">
    <property type="entry name" value="B-block_TFIIIC"/>
    <property type="match status" value="1"/>
</dbReference>
<gene>
    <name evidence="10" type="ORF">PMEA_00024138</name>
</gene>
<feature type="domain" description="B-block binding subunit of TFIIIC" evidence="7">
    <location>
        <begin position="179"/>
        <end position="257"/>
    </location>
</feature>
<name>A0AAU9XJM4_9CNID</name>
<evidence type="ECO:0000313" key="11">
    <source>
        <dbReference type="Proteomes" id="UP001159428"/>
    </source>
</evidence>
<dbReference type="InterPro" id="IPR056467">
    <property type="entry name" value="eWH_GTF3C1"/>
</dbReference>
<dbReference type="GO" id="GO:0042791">
    <property type="term" value="P:5S class rRNA transcription by RNA polymerase III"/>
    <property type="evidence" value="ECO:0007669"/>
    <property type="project" value="TreeGrafter"/>
</dbReference>
<feature type="compositionally biased region" description="Basic and acidic residues" evidence="6">
    <location>
        <begin position="1865"/>
        <end position="1878"/>
    </location>
</feature>
<evidence type="ECO:0000256" key="3">
    <source>
        <dbReference type="ARBA" id="ARBA00023125"/>
    </source>
</evidence>
<dbReference type="GO" id="GO:0005634">
    <property type="term" value="C:nucleus"/>
    <property type="evidence" value="ECO:0007669"/>
    <property type="project" value="UniProtKB-SubCell"/>
</dbReference>
<feature type="domain" description="GTF3C1 extended winged-helix" evidence="9">
    <location>
        <begin position="535"/>
        <end position="634"/>
    </location>
</feature>
<feature type="compositionally biased region" description="Basic and acidic residues" evidence="6">
    <location>
        <begin position="660"/>
        <end position="706"/>
    </location>
</feature>
<feature type="domain" description="General transcription factor 3C polypeptide 1 winged-helix" evidence="8">
    <location>
        <begin position="1"/>
        <end position="60"/>
    </location>
</feature>
<dbReference type="InterPro" id="IPR007309">
    <property type="entry name" value="TFIIIC_Bblock-bd"/>
</dbReference>
<feature type="region of interest" description="Disordered" evidence="6">
    <location>
        <begin position="1021"/>
        <end position="1122"/>
    </location>
</feature>
<evidence type="ECO:0008006" key="12">
    <source>
        <dbReference type="Google" id="ProtNLM"/>
    </source>
</evidence>
<feature type="region of interest" description="Disordered" evidence="6">
    <location>
        <begin position="71"/>
        <end position="95"/>
    </location>
</feature>
<dbReference type="Pfam" id="PF23704">
    <property type="entry name" value="WHD_GTF3C1_N"/>
    <property type="match status" value="1"/>
</dbReference>
<feature type="region of interest" description="Disordered" evidence="6">
    <location>
        <begin position="1484"/>
        <end position="1571"/>
    </location>
</feature>
<keyword evidence="4" id="KW-0804">Transcription</keyword>
<feature type="compositionally biased region" description="Polar residues" evidence="6">
    <location>
        <begin position="1026"/>
        <end position="1039"/>
    </location>
</feature>
<dbReference type="InterPro" id="IPR056428">
    <property type="entry name" value="WH_GTF3C1"/>
</dbReference>
<dbReference type="Pfam" id="PF24101">
    <property type="entry name" value="WHD_GTF3C1"/>
    <property type="match status" value="1"/>
</dbReference>
<keyword evidence="11" id="KW-1185">Reference proteome</keyword>
<dbReference type="PANTHER" id="PTHR15180">
    <property type="entry name" value="GENERAL TRANSCRIPTION FACTOR 3C POLYPEPTIDE 1"/>
    <property type="match status" value="1"/>
</dbReference>
<dbReference type="Gene3D" id="1.10.10.10">
    <property type="entry name" value="Winged helix-like DNA-binding domain superfamily/Winged helix DNA-binding domain"/>
    <property type="match status" value="1"/>
</dbReference>
<comment type="caution">
    <text evidence="10">The sequence shown here is derived from an EMBL/GenBank/DDBJ whole genome shotgun (WGS) entry which is preliminary data.</text>
</comment>